<keyword evidence="5" id="KW-0028">Amino-acid biosynthesis</keyword>
<dbReference type="InterPro" id="IPR036291">
    <property type="entry name" value="NAD(P)-bd_dom_sf"/>
</dbReference>
<evidence type="ECO:0000256" key="6">
    <source>
        <dbReference type="ARBA" id="ARBA00022697"/>
    </source>
</evidence>
<dbReference type="EMBL" id="QUZK01000034">
    <property type="protein sequence ID" value="RFF30592.1"/>
    <property type="molecule type" value="Genomic_DNA"/>
</dbReference>
<dbReference type="GO" id="GO:0004412">
    <property type="term" value="F:homoserine dehydrogenase activity"/>
    <property type="evidence" value="ECO:0007669"/>
    <property type="project" value="UniProtKB-EC"/>
</dbReference>
<accession>A0A3E1KA36</accession>
<comment type="pathway">
    <text evidence="2">Amino-acid biosynthesis; L-threonine biosynthesis; L-threonine from L-aspartate: step 3/5.</text>
</comment>
<reference evidence="15 16" key="1">
    <citation type="submission" date="2018-08" db="EMBL/GenBank/DDBJ databases">
        <title>Wenzhouxiangella salilacus sp. nov., a novel bacterium isolated from a saline lake in Xinjiang Province, China.</title>
        <authorList>
            <person name="Han S."/>
        </authorList>
    </citation>
    <scope>NUCLEOTIDE SEQUENCE [LARGE SCALE GENOMIC DNA]</scope>
    <source>
        <strain evidence="15 16">XDB06</strain>
    </source>
</reference>
<dbReference type="PANTHER" id="PTHR43070">
    <property type="match status" value="1"/>
</dbReference>
<gene>
    <name evidence="15" type="ORF">DZC52_07640</name>
</gene>
<dbReference type="PROSITE" id="PS01042">
    <property type="entry name" value="HOMOSER_DHGENASE"/>
    <property type="match status" value="1"/>
</dbReference>
<evidence type="ECO:0000259" key="14">
    <source>
        <dbReference type="Pfam" id="PF03447"/>
    </source>
</evidence>
<dbReference type="OrthoDB" id="9799110at2"/>
<dbReference type="InterPro" id="IPR011147">
    <property type="entry name" value="Bifunc_Aspkin/hSer_DH"/>
</dbReference>
<dbReference type="Pfam" id="PF03447">
    <property type="entry name" value="NAD_binding_3"/>
    <property type="match status" value="1"/>
</dbReference>
<dbReference type="EC" id="1.1.1.3" evidence="4"/>
<evidence type="ECO:0000256" key="8">
    <source>
        <dbReference type="ARBA" id="ARBA00023002"/>
    </source>
</evidence>
<comment type="caution">
    <text evidence="15">The sequence shown here is derived from an EMBL/GenBank/DDBJ whole genome shotgun (WGS) entry which is preliminary data.</text>
</comment>
<sequence>MTTTTRIHSAGEAGFVEFRASPGHRRPVAKRGSVEVVVIGHTGQVGSALVQRLTRIGGQRGLPELKFSEGINRSRHIFADGREVRELPRASGSLGELASRLGSRRRPAVIVDCTADPDLPRLYPDWLRAGIGVVTPNKHGLAGDEKLYRAIREAAQRSGAPLAYSATVGAGSPILSTLRRMRQAGAAPSGITAVLSGTLSHVFSAMTDGASLSEAVADARSRGFTEPNPLEDLSGRDVARKLRIMLREAGLDEIGIHREPVVPDAPARSASDEPAVKALLESLDEAWRRRLAQARSRQTVMVYLARFGQSGATVAPVCVAPDSPFARLAGSGNRACIEWPDDPDCPMDIFGPGAGTNVTAGAVLADLVEAASGLAR</sequence>
<organism evidence="15 16">
    <name type="scientific">Wenzhouxiangella sediminis</name>
    <dbReference type="NCBI Taxonomy" id="1792836"/>
    <lineage>
        <taxon>Bacteria</taxon>
        <taxon>Pseudomonadati</taxon>
        <taxon>Pseudomonadota</taxon>
        <taxon>Gammaproteobacteria</taxon>
        <taxon>Chromatiales</taxon>
        <taxon>Wenzhouxiangellaceae</taxon>
        <taxon>Wenzhouxiangella</taxon>
    </lineage>
</organism>
<proteinExistence type="inferred from homology"/>
<comment type="similarity">
    <text evidence="12">Belongs to the homoserine dehydrogenase family.</text>
</comment>
<dbReference type="PANTHER" id="PTHR43070:SF5">
    <property type="entry name" value="HOMOSERINE DEHYDROGENASE"/>
    <property type="match status" value="1"/>
</dbReference>
<evidence type="ECO:0000256" key="1">
    <source>
        <dbReference type="ARBA" id="ARBA00001920"/>
    </source>
</evidence>
<dbReference type="Proteomes" id="UP000260351">
    <property type="component" value="Unassembled WGS sequence"/>
</dbReference>
<dbReference type="InterPro" id="IPR005106">
    <property type="entry name" value="Asp/hSer_DH_NAD-bd"/>
</dbReference>
<evidence type="ECO:0000256" key="7">
    <source>
        <dbReference type="ARBA" id="ARBA00022857"/>
    </source>
</evidence>
<name>A0A3E1KA36_9GAMM</name>
<evidence type="ECO:0000313" key="16">
    <source>
        <dbReference type="Proteomes" id="UP000260351"/>
    </source>
</evidence>
<feature type="domain" description="Aspartate/homoserine dehydrogenase NAD-binding" evidence="14">
    <location>
        <begin position="43"/>
        <end position="164"/>
    </location>
</feature>
<dbReference type="SUPFAM" id="SSF55347">
    <property type="entry name" value="Glyceraldehyde-3-phosphate dehydrogenase-like, C-terminal domain"/>
    <property type="match status" value="1"/>
</dbReference>
<dbReference type="UniPathway" id="UPA00051">
    <property type="reaction ID" value="UER00465"/>
</dbReference>
<comment type="catalytic activity">
    <reaction evidence="10">
        <text>L-homoserine + NADP(+) = L-aspartate 4-semialdehyde + NADPH + H(+)</text>
        <dbReference type="Rhea" id="RHEA:15761"/>
        <dbReference type="ChEBI" id="CHEBI:15378"/>
        <dbReference type="ChEBI" id="CHEBI:57476"/>
        <dbReference type="ChEBI" id="CHEBI:57783"/>
        <dbReference type="ChEBI" id="CHEBI:58349"/>
        <dbReference type="ChEBI" id="CHEBI:537519"/>
        <dbReference type="EC" id="1.1.1.3"/>
    </reaction>
    <physiologicalReaction direction="right-to-left" evidence="10">
        <dbReference type="Rhea" id="RHEA:15763"/>
    </physiologicalReaction>
</comment>
<dbReference type="GO" id="GO:0009090">
    <property type="term" value="P:homoserine biosynthetic process"/>
    <property type="evidence" value="ECO:0007669"/>
    <property type="project" value="TreeGrafter"/>
</dbReference>
<comment type="catalytic activity">
    <reaction evidence="11">
        <text>L-homoserine + NAD(+) = L-aspartate 4-semialdehyde + NADH + H(+)</text>
        <dbReference type="Rhea" id="RHEA:15757"/>
        <dbReference type="ChEBI" id="CHEBI:15378"/>
        <dbReference type="ChEBI" id="CHEBI:57476"/>
        <dbReference type="ChEBI" id="CHEBI:57540"/>
        <dbReference type="ChEBI" id="CHEBI:57945"/>
        <dbReference type="ChEBI" id="CHEBI:537519"/>
        <dbReference type="EC" id="1.1.1.3"/>
    </reaction>
    <physiologicalReaction direction="right-to-left" evidence="11">
        <dbReference type="Rhea" id="RHEA:15759"/>
    </physiologicalReaction>
</comment>
<evidence type="ECO:0000256" key="3">
    <source>
        <dbReference type="ARBA" id="ARBA00005062"/>
    </source>
</evidence>
<evidence type="ECO:0000256" key="12">
    <source>
        <dbReference type="RuleBase" id="RU004171"/>
    </source>
</evidence>
<evidence type="ECO:0000256" key="4">
    <source>
        <dbReference type="ARBA" id="ARBA00013213"/>
    </source>
</evidence>
<evidence type="ECO:0000256" key="11">
    <source>
        <dbReference type="ARBA" id="ARBA00049031"/>
    </source>
</evidence>
<protein>
    <recommendedName>
        <fullName evidence="4">homoserine dehydrogenase</fullName>
        <ecNumber evidence="4">1.1.1.3</ecNumber>
    </recommendedName>
</protein>
<feature type="domain" description="Homoserine dehydrogenase catalytic" evidence="13">
    <location>
        <begin position="173"/>
        <end position="368"/>
    </location>
</feature>
<dbReference type="GO" id="GO:0050661">
    <property type="term" value="F:NADP binding"/>
    <property type="evidence" value="ECO:0007669"/>
    <property type="project" value="InterPro"/>
</dbReference>
<keyword evidence="9" id="KW-0486">Methionine biosynthesis</keyword>
<dbReference type="UniPathway" id="UPA00050">
    <property type="reaction ID" value="UER00063"/>
</dbReference>
<dbReference type="RefSeq" id="WP_116650535.1">
    <property type="nucleotide sequence ID" value="NZ_QUZK01000034.1"/>
</dbReference>
<dbReference type="Gene3D" id="3.30.360.10">
    <property type="entry name" value="Dihydrodipicolinate Reductase, domain 2"/>
    <property type="match status" value="1"/>
</dbReference>
<evidence type="ECO:0000259" key="13">
    <source>
        <dbReference type="Pfam" id="PF00742"/>
    </source>
</evidence>
<dbReference type="Pfam" id="PF00742">
    <property type="entry name" value="Homoserine_dh"/>
    <property type="match status" value="1"/>
</dbReference>
<dbReference type="Gene3D" id="3.40.50.720">
    <property type="entry name" value="NAD(P)-binding Rossmann-like Domain"/>
    <property type="match status" value="1"/>
</dbReference>
<comment type="pathway">
    <text evidence="3">Amino-acid biosynthesis; L-methionine biosynthesis via de novo pathway; L-homoserine from L-aspartate: step 3/3.</text>
</comment>
<dbReference type="SUPFAM" id="SSF51735">
    <property type="entry name" value="NAD(P)-binding Rossmann-fold domains"/>
    <property type="match status" value="1"/>
</dbReference>
<keyword evidence="6" id="KW-0791">Threonine biosynthesis</keyword>
<keyword evidence="16" id="KW-1185">Reference proteome</keyword>
<dbReference type="GO" id="GO:0009086">
    <property type="term" value="P:methionine biosynthetic process"/>
    <property type="evidence" value="ECO:0007669"/>
    <property type="project" value="UniProtKB-KW"/>
</dbReference>
<keyword evidence="8" id="KW-0560">Oxidoreductase</keyword>
<comment type="cofactor">
    <cofactor evidence="1">
        <name>a metal cation</name>
        <dbReference type="ChEBI" id="CHEBI:25213"/>
    </cofactor>
</comment>
<keyword evidence="7" id="KW-0521">NADP</keyword>
<dbReference type="InterPro" id="IPR001342">
    <property type="entry name" value="HDH_cat"/>
</dbReference>
<evidence type="ECO:0000256" key="5">
    <source>
        <dbReference type="ARBA" id="ARBA00022605"/>
    </source>
</evidence>
<evidence type="ECO:0000256" key="2">
    <source>
        <dbReference type="ARBA" id="ARBA00005056"/>
    </source>
</evidence>
<dbReference type="AlphaFoldDB" id="A0A3E1KA36"/>
<dbReference type="GO" id="GO:0009088">
    <property type="term" value="P:threonine biosynthetic process"/>
    <property type="evidence" value="ECO:0007669"/>
    <property type="project" value="UniProtKB-UniPathway"/>
</dbReference>
<evidence type="ECO:0000313" key="15">
    <source>
        <dbReference type="EMBL" id="RFF30592.1"/>
    </source>
</evidence>
<dbReference type="InterPro" id="IPR019811">
    <property type="entry name" value="HDH_CS"/>
</dbReference>
<evidence type="ECO:0000256" key="9">
    <source>
        <dbReference type="ARBA" id="ARBA00023167"/>
    </source>
</evidence>
<evidence type="ECO:0000256" key="10">
    <source>
        <dbReference type="ARBA" id="ARBA00048841"/>
    </source>
</evidence>